<protein>
    <recommendedName>
        <fullName evidence="3">Ferrous iron transport protein A</fullName>
    </recommendedName>
</protein>
<dbReference type="EMBL" id="BAABEP010000018">
    <property type="protein sequence ID" value="GAA3731157.1"/>
    <property type="molecule type" value="Genomic_DNA"/>
</dbReference>
<evidence type="ECO:0000313" key="2">
    <source>
        <dbReference type="Proteomes" id="UP001499884"/>
    </source>
</evidence>
<name>A0ABP7F660_9ACTN</name>
<accession>A0ABP7F660</accession>
<sequence>MDSATPATRLKELGLADGGTVEAVRGFRATQTDIVEMNLNVPLEELGGTEVPRNSALAVLQLVRGERIR</sequence>
<comment type="caution">
    <text evidence="1">The sequence shown here is derived from an EMBL/GenBank/DDBJ whole genome shotgun (WGS) entry which is preliminary data.</text>
</comment>
<organism evidence="1 2">
    <name type="scientific">Streptomyces tremellae</name>
    <dbReference type="NCBI Taxonomy" id="1124239"/>
    <lineage>
        <taxon>Bacteria</taxon>
        <taxon>Bacillati</taxon>
        <taxon>Actinomycetota</taxon>
        <taxon>Actinomycetes</taxon>
        <taxon>Kitasatosporales</taxon>
        <taxon>Streptomycetaceae</taxon>
        <taxon>Streptomyces</taxon>
    </lineage>
</organism>
<evidence type="ECO:0000313" key="1">
    <source>
        <dbReference type="EMBL" id="GAA3731157.1"/>
    </source>
</evidence>
<reference evidence="2" key="1">
    <citation type="journal article" date="2019" name="Int. J. Syst. Evol. Microbiol.">
        <title>The Global Catalogue of Microorganisms (GCM) 10K type strain sequencing project: providing services to taxonomists for standard genome sequencing and annotation.</title>
        <authorList>
            <consortium name="The Broad Institute Genomics Platform"/>
            <consortium name="The Broad Institute Genome Sequencing Center for Infectious Disease"/>
            <person name="Wu L."/>
            <person name="Ma J."/>
        </authorList>
    </citation>
    <scope>NUCLEOTIDE SEQUENCE [LARGE SCALE GENOMIC DNA]</scope>
    <source>
        <strain evidence="2">JCM 30846</strain>
    </source>
</reference>
<dbReference type="RefSeq" id="WP_345646841.1">
    <property type="nucleotide sequence ID" value="NZ_BAABEP010000018.1"/>
</dbReference>
<dbReference type="Proteomes" id="UP001499884">
    <property type="component" value="Unassembled WGS sequence"/>
</dbReference>
<evidence type="ECO:0008006" key="3">
    <source>
        <dbReference type="Google" id="ProtNLM"/>
    </source>
</evidence>
<keyword evidence="2" id="KW-1185">Reference proteome</keyword>
<gene>
    <name evidence="1" type="ORF">GCM10023082_31030</name>
</gene>
<proteinExistence type="predicted"/>